<feature type="domain" description="T6SS Transcription factor RovC-like DNA binding" evidence="1">
    <location>
        <begin position="77"/>
        <end position="176"/>
    </location>
</feature>
<reference evidence="2 3" key="1">
    <citation type="submission" date="2017-04" db="EMBL/GenBank/DDBJ databases">
        <authorList>
            <person name="Afonso C.L."/>
            <person name="Miller P.J."/>
            <person name="Scott M.A."/>
            <person name="Spackman E."/>
            <person name="Goraichik I."/>
            <person name="Dimitrov K.M."/>
            <person name="Suarez D.L."/>
            <person name="Swayne D.E."/>
        </authorList>
    </citation>
    <scope>NUCLEOTIDE SEQUENCE [LARGE SCALE GENOMIC DNA]</scope>
    <source>
        <strain evidence="2 3">A2P</strain>
    </source>
</reference>
<dbReference type="EMBL" id="FXAK01000002">
    <property type="protein sequence ID" value="SMF35281.1"/>
    <property type="molecule type" value="Genomic_DNA"/>
</dbReference>
<organism evidence="2 3">
    <name type="scientific">Azospirillum oryzae</name>
    <dbReference type="NCBI Taxonomy" id="286727"/>
    <lineage>
        <taxon>Bacteria</taxon>
        <taxon>Pseudomonadati</taxon>
        <taxon>Pseudomonadota</taxon>
        <taxon>Alphaproteobacteria</taxon>
        <taxon>Rhodospirillales</taxon>
        <taxon>Azospirillaceae</taxon>
        <taxon>Azospirillum</taxon>
    </lineage>
</organism>
<dbReference type="Pfam" id="PF10074">
    <property type="entry name" value="RovC_DNA-bd"/>
    <property type="match status" value="1"/>
</dbReference>
<evidence type="ECO:0000313" key="2">
    <source>
        <dbReference type="EMBL" id="SMF35281.1"/>
    </source>
</evidence>
<dbReference type="AlphaFoldDB" id="A0A1X7EKC3"/>
<dbReference type="Proteomes" id="UP000192936">
    <property type="component" value="Unassembled WGS sequence"/>
</dbReference>
<protein>
    <recommendedName>
        <fullName evidence="1">T6SS Transcription factor RovC-like DNA binding domain-containing protein</fullName>
    </recommendedName>
</protein>
<gene>
    <name evidence="2" type="ORF">SAMN02982917_1782</name>
</gene>
<dbReference type="RefSeq" id="WP_244560572.1">
    <property type="nucleotide sequence ID" value="NZ_FXAK01000002.1"/>
</dbReference>
<accession>A0A1X7EKC3</accession>
<evidence type="ECO:0000259" key="1">
    <source>
        <dbReference type="Pfam" id="PF10074"/>
    </source>
</evidence>
<dbReference type="InterPro" id="IPR018754">
    <property type="entry name" value="RovC-like_DNA-bd"/>
</dbReference>
<evidence type="ECO:0000313" key="3">
    <source>
        <dbReference type="Proteomes" id="UP000192936"/>
    </source>
</evidence>
<name>A0A1X7EKC3_9PROT</name>
<dbReference type="STRING" id="286727.SAMN02982917_1782"/>
<proteinExistence type="predicted"/>
<sequence length="195" mass="20934">MFWLPDLLPGLVRLIPAPSGYLSAPQDADPMAGPGRRSMLPTPDGLYVVIADGPRERRFLVLAPDLPAPGVPLLATVAFDAPLAPQVAGIERLGRALSGPEPPADLTAYQAAMLRQVLQGLDAALAGASLRDTAAALFGERRMSEDWFRSSPLRDRVRYLIRRGRQLMTGGYRDLLAGRIGRLPGVPPPREGPGE</sequence>